<protein>
    <recommendedName>
        <fullName evidence="1">Cupin type-2 domain-containing protein</fullName>
    </recommendedName>
</protein>
<dbReference type="Gene3D" id="2.60.120.10">
    <property type="entry name" value="Jelly Rolls"/>
    <property type="match status" value="1"/>
</dbReference>
<dbReference type="Proteomes" id="UP001499967">
    <property type="component" value="Unassembled WGS sequence"/>
</dbReference>
<dbReference type="InterPro" id="IPR014710">
    <property type="entry name" value="RmlC-like_jellyroll"/>
</dbReference>
<dbReference type="EMBL" id="BAAAHP010000108">
    <property type="protein sequence ID" value="GAA0942589.1"/>
    <property type="molecule type" value="Genomic_DNA"/>
</dbReference>
<dbReference type="SUPFAM" id="SSF51182">
    <property type="entry name" value="RmlC-like cupins"/>
    <property type="match status" value="1"/>
</dbReference>
<organism evidence="2 3">
    <name type="scientific">Pseudonocardia zijingensis</name>
    <dbReference type="NCBI Taxonomy" id="153376"/>
    <lineage>
        <taxon>Bacteria</taxon>
        <taxon>Bacillati</taxon>
        <taxon>Actinomycetota</taxon>
        <taxon>Actinomycetes</taxon>
        <taxon>Pseudonocardiales</taxon>
        <taxon>Pseudonocardiaceae</taxon>
        <taxon>Pseudonocardia</taxon>
    </lineage>
</organism>
<accession>A0ABP4B418</accession>
<comment type="caution">
    <text evidence="2">The sequence shown here is derived from an EMBL/GenBank/DDBJ whole genome shotgun (WGS) entry which is preliminary data.</text>
</comment>
<dbReference type="InterPro" id="IPR013096">
    <property type="entry name" value="Cupin_2"/>
</dbReference>
<reference evidence="3" key="1">
    <citation type="journal article" date="2019" name="Int. J. Syst. Evol. Microbiol.">
        <title>The Global Catalogue of Microorganisms (GCM) 10K type strain sequencing project: providing services to taxonomists for standard genome sequencing and annotation.</title>
        <authorList>
            <consortium name="The Broad Institute Genomics Platform"/>
            <consortium name="The Broad Institute Genome Sequencing Center for Infectious Disease"/>
            <person name="Wu L."/>
            <person name="Ma J."/>
        </authorList>
    </citation>
    <scope>NUCLEOTIDE SEQUENCE [LARGE SCALE GENOMIC DNA]</scope>
    <source>
        <strain evidence="3">JCM 11117</strain>
    </source>
</reference>
<sequence length="157" mass="17201">MTRRRGTRQQSRLYRIGADELTADTAQSSGMRREEAISGRTVGSDRLWTGRTTVAPATNSADHHHGESETSIYVVSGHPEFVFLEDGEERRLRTGPGDFVYVPPWVPHREENPDPDEDAVVVISRTTQEAIVVNLPGLWLPGDGDAAWHDTGAGAPG</sequence>
<proteinExistence type="predicted"/>
<evidence type="ECO:0000313" key="3">
    <source>
        <dbReference type="Proteomes" id="UP001499967"/>
    </source>
</evidence>
<dbReference type="RefSeq" id="WP_343942881.1">
    <property type="nucleotide sequence ID" value="NZ_BAAAHP010000108.1"/>
</dbReference>
<gene>
    <name evidence="2" type="ORF">GCM10009559_38850</name>
</gene>
<dbReference type="Pfam" id="PF07883">
    <property type="entry name" value="Cupin_2"/>
    <property type="match status" value="1"/>
</dbReference>
<evidence type="ECO:0000259" key="1">
    <source>
        <dbReference type="Pfam" id="PF07883"/>
    </source>
</evidence>
<dbReference type="InterPro" id="IPR011051">
    <property type="entry name" value="RmlC_Cupin_sf"/>
</dbReference>
<evidence type="ECO:0000313" key="2">
    <source>
        <dbReference type="EMBL" id="GAA0942589.1"/>
    </source>
</evidence>
<dbReference type="PANTHER" id="PTHR40112">
    <property type="entry name" value="H2HPP ISOMERASE"/>
    <property type="match status" value="1"/>
</dbReference>
<name>A0ABP4B418_9PSEU</name>
<keyword evidence="3" id="KW-1185">Reference proteome</keyword>
<feature type="domain" description="Cupin type-2" evidence="1">
    <location>
        <begin position="51"/>
        <end position="121"/>
    </location>
</feature>
<dbReference type="PANTHER" id="PTHR40112:SF1">
    <property type="entry name" value="H2HPP ISOMERASE"/>
    <property type="match status" value="1"/>
</dbReference>
<dbReference type="InterPro" id="IPR052535">
    <property type="entry name" value="Bacilysin_H2HPP_isomerase"/>
</dbReference>
<dbReference type="CDD" id="cd02210">
    <property type="entry name" value="cupin_BLR2406-like"/>
    <property type="match status" value="1"/>
</dbReference>